<evidence type="ECO:0000313" key="3">
    <source>
        <dbReference type="Proteomes" id="UP001292094"/>
    </source>
</evidence>
<gene>
    <name evidence="2" type="ORF">Pmani_002622</name>
</gene>
<evidence type="ECO:0000313" key="2">
    <source>
        <dbReference type="EMBL" id="KAK4326876.1"/>
    </source>
</evidence>
<feature type="region of interest" description="Disordered" evidence="1">
    <location>
        <begin position="35"/>
        <end position="63"/>
    </location>
</feature>
<reference evidence="2" key="1">
    <citation type="submission" date="2023-11" db="EMBL/GenBank/DDBJ databases">
        <title>Genome assemblies of two species of porcelain crab, Petrolisthes cinctipes and Petrolisthes manimaculis (Anomura: Porcellanidae).</title>
        <authorList>
            <person name="Angst P."/>
        </authorList>
    </citation>
    <scope>NUCLEOTIDE SEQUENCE</scope>
    <source>
        <strain evidence="2">PB745_02</strain>
        <tissue evidence="2">Gill</tissue>
    </source>
</reference>
<comment type="caution">
    <text evidence="2">The sequence shown here is derived from an EMBL/GenBank/DDBJ whole genome shotgun (WGS) entry which is preliminary data.</text>
</comment>
<evidence type="ECO:0000256" key="1">
    <source>
        <dbReference type="SAM" id="MobiDB-lite"/>
    </source>
</evidence>
<organism evidence="2 3">
    <name type="scientific">Petrolisthes manimaculis</name>
    <dbReference type="NCBI Taxonomy" id="1843537"/>
    <lineage>
        <taxon>Eukaryota</taxon>
        <taxon>Metazoa</taxon>
        <taxon>Ecdysozoa</taxon>
        <taxon>Arthropoda</taxon>
        <taxon>Crustacea</taxon>
        <taxon>Multicrustacea</taxon>
        <taxon>Malacostraca</taxon>
        <taxon>Eumalacostraca</taxon>
        <taxon>Eucarida</taxon>
        <taxon>Decapoda</taxon>
        <taxon>Pleocyemata</taxon>
        <taxon>Anomura</taxon>
        <taxon>Galatheoidea</taxon>
        <taxon>Porcellanidae</taxon>
        <taxon>Petrolisthes</taxon>
    </lineage>
</organism>
<feature type="compositionally biased region" description="Basic and acidic residues" evidence="1">
    <location>
        <begin position="37"/>
        <end position="62"/>
    </location>
</feature>
<accession>A0AAE1QI62</accession>
<keyword evidence="3" id="KW-1185">Reference proteome</keyword>
<feature type="region of interest" description="Disordered" evidence="1">
    <location>
        <begin position="1"/>
        <end position="21"/>
    </location>
</feature>
<protein>
    <submittedName>
        <fullName evidence="2">Uncharacterized protein</fullName>
    </submittedName>
</protein>
<sequence length="80" mass="9096">MLTVTSSPRPKGSLRETCDAVPPHFHLIRGPVTVQADGKHQGERGRVEERKNEEWSNEESKGVMRRVAKQLGNEKRMDVM</sequence>
<name>A0AAE1QI62_9EUCA</name>
<dbReference type="EMBL" id="JAWZYT010000187">
    <property type="protein sequence ID" value="KAK4326876.1"/>
    <property type="molecule type" value="Genomic_DNA"/>
</dbReference>
<proteinExistence type="predicted"/>
<dbReference type="AlphaFoldDB" id="A0AAE1QI62"/>
<dbReference type="Proteomes" id="UP001292094">
    <property type="component" value="Unassembled WGS sequence"/>
</dbReference>